<keyword evidence="6 7" id="KW-0472">Membrane</keyword>
<evidence type="ECO:0000313" key="9">
    <source>
        <dbReference type="Proteomes" id="UP001217089"/>
    </source>
</evidence>
<dbReference type="InterPro" id="IPR013657">
    <property type="entry name" value="SCL35B1-4/HUT1"/>
</dbReference>
<comment type="similarity">
    <text evidence="2">Belongs to the nucleotide-sugar transporter family. SLC35B subfamily.</text>
</comment>
<evidence type="ECO:0000256" key="4">
    <source>
        <dbReference type="ARBA" id="ARBA00022692"/>
    </source>
</evidence>
<keyword evidence="5 7" id="KW-1133">Transmembrane helix</keyword>
<keyword evidence="4 7" id="KW-0812">Transmembrane</keyword>
<evidence type="ECO:0000256" key="7">
    <source>
        <dbReference type="SAM" id="Phobius"/>
    </source>
</evidence>
<sequence length="125" mass="13713">MNGLGKERFLPGSLIANLTLGMIILKKRYSIEKYLSVILITFGIATCTIATATDVEAQPGHTGNALYDFGHALPLPGFLLVGSSIYKHVSLFNESAPLEIISGFSMPKMWFYLIANVLTQYPFVI</sequence>
<comment type="caution">
    <text evidence="8">The sequence shown here is derived from an EMBL/GenBank/DDBJ whole genome shotgun (WGS) entry which is preliminary data.</text>
</comment>
<protein>
    <submittedName>
        <fullName evidence="8">Uncharacterized protein</fullName>
    </submittedName>
</protein>
<dbReference type="Proteomes" id="UP001217089">
    <property type="component" value="Unassembled WGS sequence"/>
</dbReference>
<evidence type="ECO:0000256" key="1">
    <source>
        <dbReference type="ARBA" id="ARBA00004141"/>
    </source>
</evidence>
<comment type="subcellular location">
    <subcellularLocation>
        <location evidence="1">Membrane</location>
        <topology evidence="1">Multi-pass membrane protein</topology>
    </subcellularLocation>
</comment>
<keyword evidence="9" id="KW-1185">Reference proteome</keyword>
<dbReference type="Pfam" id="PF08449">
    <property type="entry name" value="UAA"/>
    <property type="match status" value="2"/>
</dbReference>
<evidence type="ECO:0000256" key="6">
    <source>
        <dbReference type="ARBA" id="ARBA00023136"/>
    </source>
</evidence>
<feature type="transmembrane region" description="Helical" evidence="7">
    <location>
        <begin position="34"/>
        <end position="53"/>
    </location>
</feature>
<dbReference type="EMBL" id="JARBDR010000918">
    <property type="protein sequence ID" value="KAJ8301818.1"/>
    <property type="molecule type" value="Genomic_DNA"/>
</dbReference>
<evidence type="ECO:0000256" key="3">
    <source>
        <dbReference type="ARBA" id="ARBA00022448"/>
    </source>
</evidence>
<organism evidence="8 9">
    <name type="scientific">Tegillarca granosa</name>
    <name type="common">Malaysian cockle</name>
    <name type="synonym">Anadara granosa</name>
    <dbReference type="NCBI Taxonomy" id="220873"/>
    <lineage>
        <taxon>Eukaryota</taxon>
        <taxon>Metazoa</taxon>
        <taxon>Spiralia</taxon>
        <taxon>Lophotrochozoa</taxon>
        <taxon>Mollusca</taxon>
        <taxon>Bivalvia</taxon>
        <taxon>Autobranchia</taxon>
        <taxon>Pteriomorphia</taxon>
        <taxon>Arcoida</taxon>
        <taxon>Arcoidea</taxon>
        <taxon>Arcidae</taxon>
        <taxon>Tegillarca</taxon>
    </lineage>
</organism>
<reference evidence="8 9" key="1">
    <citation type="submission" date="2022-12" db="EMBL/GenBank/DDBJ databases">
        <title>Chromosome-level genome of Tegillarca granosa.</title>
        <authorList>
            <person name="Kim J."/>
        </authorList>
    </citation>
    <scope>NUCLEOTIDE SEQUENCE [LARGE SCALE GENOMIC DNA]</scope>
    <source>
        <strain evidence="8">Teg-2019</strain>
        <tissue evidence="8">Adductor muscle</tissue>
    </source>
</reference>
<accession>A0ABQ9E907</accession>
<keyword evidence="3" id="KW-0813">Transport</keyword>
<evidence type="ECO:0000256" key="5">
    <source>
        <dbReference type="ARBA" id="ARBA00022989"/>
    </source>
</evidence>
<name>A0ABQ9E907_TEGGR</name>
<evidence type="ECO:0000313" key="8">
    <source>
        <dbReference type="EMBL" id="KAJ8301818.1"/>
    </source>
</evidence>
<evidence type="ECO:0000256" key="2">
    <source>
        <dbReference type="ARBA" id="ARBA00010694"/>
    </source>
</evidence>
<proteinExistence type="inferred from homology"/>
<gene>
    <name evidence="8" type="ORF">KUTeg_020805</name>
</gene>